<dbReference type="InterPro" id="IPR020916">
    <property type="entry name" value="Gln_gamma-glutamylTfrase_bac"/>
</dbReference>
<dbReference type="NCBIfam" id="NF002869">
    <property type="entry name" value="PRK03187.1"/>
    <property type="match status" value="1"/>
</dbReference>
<sequence length="281" mass="31624">MLQVSGSPYPSNPPVNTGPLDDEIIKGMQNSSELYSYSSMNELLFDLKVRKNTIESAEEMSEGEATFRGFRSATCNPDYWYLTPAGGFLIKSNVLPSDAIQDIYNNSSLYAYECATACVIVFYHAVMKSIGASSFNRLFQNLYLYSWNTDPDLGTYTYYANDFLPGDVVYFNNPDYDRENANYRGENAVAMGGGKFFGHGINIVTTEGMIEFLNSKRYEGSQRSAYLTSSVTRLLVDRFMPYSNTYRSLVPSAPLLSIHHNKISISLIQHIYYLSKGSRKS</sequence>
<protein>
    <submittedName>
        <fullName evidence="5">Protein-glutamine gamma-glutamyltransferase</fullName>
    </submittedName>
</protein>
<evidence type="ECO:0000256" key="3">
    <source>
        <dbReference type="ARBA" id="ARBA00023315"/>
    </source>
</evidence>
<organism evidence="5 6">
    <name type="scientific">Pontibacillus chungwhensis BH030062</name>
    <dbReference type="NCBI Taxonomy" id="1385513"/>
    <lineage>
        <taxon>Bacteria</taxon>
        <taxon>Bacillati</taxon>
        <taxon>Bacillota</taxon>
        <taxon>Bacilli</taxon>
        <taxon>Bacillales</taxon>
        <taxon>Bacillaceae</taxon>
        <taxon>Pontibacillus</taxon>
    </lineage>
</organism>
<name>A0A0A2UZY6_9BACI</name>
<dbReference type="Pfam" id="PF20085">
    <property type="entry name" value="TGL"/>
    <property type="match status" value="1"/>
</dbReference>
<accession>A0A0A2UZY6</accession>
<evidence type="ECO:0000313" key="6">
    <source>
        <dbReference type="Proteomes" id="UP000030153"/>
    </source>
</evidence>
<feature type="region of interest" description="Disordered" evidence="4">
    <location>
        <begin position="1"/>
        <end position="21"/>
    </location>
</feature>
<evidence type="ECO:0000313" key="5">
    <source>
        <dbReference type="EMBL" id="KGP92323.1"/>
    </source>
</evidence>
<dbReference type="GO" id="GO:0003810">
    <property type="term" value="F:protein-glutamine gamma-glutamyltransferase activity"/>
    <property type="evidence" value="ECO:0007669"/>
    <property type="project" value="InterPro"/>
</dbReference>
<dbReference type="HAMAP" id="MF_00727">
    <property type="entry name" value="Tgl"/>
    <property type="match status" value="1"/>
</dbReference>
<dbReference type="GO" id="GO:0030435">
    <property type="term" value="P:sporulation resulting in formation of a cellular spore"/>
    <property type="evidence" value="ECO:0007669"/>
    <property type="project" value="UniProtKB-KW"/>
</dbReference>
<proteinExistence type="inferred from homology"/>
<gene>
    <name evidence="5" type="ORF">N780_02020</name>
</gene>
<evidence type="ECO:0000256" key="4">
    <source>
        <dbReference type="SAM" id="MobiDB-lite"/>
    </source>
</evidence>
<dbReference type="RefSeq" id="WP_036781586.1">
    <property type="nucleotide sequence ID" value="NZ_AVBG01000003.1"/>
</dbReference>
<evidence type="ECO:0000256" key="1">
    <source>
        <dbReference type="ARBA" id="ARBA00022679"/>
    </source>
</evidence>
<dbReference type="eggNOG" id="ENOG502Z8C5">
    <property type="taxonomic scope" value="Bacteria"/>
</dbReference>
<comment type="caution">
    <text evidence="5">The sequence shown here is derived from an EMBL/GenBank/DDBJ whole genome shotgun (WGS) entry which is preliminary data.</text>
</comment>
<dbReference type="Proteomes" id="UP000030153">
    <property type="component" value="Unassembled WGS sequence"/>
</dbReference>
<dbReference type="OrthoDB" id="1845399at2"/>
<dbReference type="STRING" id="1385513.N780_02020"/>
<keyword evidence="2" id="KW-0749">Sporulation</keyword>
<evidence type="ECO:0000256" key="2">
    <source>
        <dbReference type="ARBA" id="ARBA00022969"/>
    </source>
</evidence>
<dbReference type="AlphaFoldDB" id="A0A0A2UZY6"/>
<keyword evidence="3" id="KW-0012">Acyltransferase</keyword>
<dbReference type="EMBL" id="AVBG01000003">
    <property type="protein sequence ID" value="KGP92323.1"/>
    <property type="molecule type" value="Genomic_DNA"/>
</dbReference>
<keyword evidence="6" id="KW-1185">Reference proteome</keyword>
<keyword evidence="1 5" id="KW-0808">Transferase</keyword>
<reference evidence="5 6" key="1">
    <citation type="submission" date="2013-08" db="EMBL/GenBank/DDBJ databases">
        <title>Genome of Pontibacillus chungwhensis.</title>
        <authorList>
            <person name="Wang Q."/>
            <person name="Wang G."/>
        </authorList>
    </citation>
    <scope>NUCLEOTIDE SEQUENCE [LARGE SCALE GENOMIC DNA]</scope>
    <source>
        <strain evidence="5 6">BH030062</strain>
    </source>
</reference>